<proteinExistence type="predicted"/>
<name>A0A841EEN5_9BACT</name>
<organism evidence="1 2">
    <name type="scientific">Arcicella rosea</name>
    <dbReference type="NCBI Taxonomy" id="502909"/>
    <lineage>
        <taxon>Bacteria</taxon>
        <taxon>Pseudomonadati</taxon>
        <taxon>Bacteroidota</taxon>
        <taxon>Cytophagia</taxon>
        <taxon>Cytophagales</taxon>
        <taxon>Flectobacillaceae</taxon>
        <taxon>Arcicella</taxon>
    </lineage>
</organism>
<evidence type="ECO:0000313" key="2">
    <source>
        <dbReference type="Proteomes" id="UP000524404"/>
    </source>
</evidence>
<gene>
    <name evidence="1" type="ORF">HNP25_000095</name>
</gene>
<protein>
    <submittedName>
        <fullName evidence="1">Uncharacterized protein</fullName>
    </submittedName>
</protein>
<sequence length="161" mass="18077">MALTLSILALLATFYQSYLQRVHNQKSVKPLVQVDLIDSDALLAVYVHNNGIGPYIIKGLSFQQNGKVLESIEDCLLINPRLYQSVPVTPYTPKTVLPGSSLVVFSMQCTLDDTKSNIEAIRKQLSVLTLTVKGVDIYDNQINVKRSFEWFQKFATKVVLE</sequence>
<dbReference type="EMBL" id="JACHKT010000001">
    <property type="protein sequence ID" value="MBB6001456.1"/>
    <property type="molecule type" value="Genomic_DNA"/>
</dbReference>
<reference evidence="1 2" key="1">
    <citation type="submission" date="2020-08" db="EMBL/GenBank/DDBJ databases">
        <title>Functional genomics of gut bacteria from endangered species of beetles.</title>
        <authorList>
            <person name="Carlos-Shanley C."/>
        </authorList>
    </citation>
    <scope>NUCLEOTIDE SEQUENCE [LARGE SCALE GENOMIC DNA]</scope>
    <source>
        <strain evidence="1 2">S00070</strain>
    </source>
</reference>
<dbReference type="Proteomes" id="UP000524404">
    <property type="component" value="Unassembled WGS sequence"/>
</dbReference>
<keyword evidence="2" id="KW-1185">Reference proteome</keyword>
<accession>A0A841EEN5</accession>
<comment type="caution">
    <text evidence="1">The sequence shown here is derived from an EMBL/GenBank/DDBJ whole genome shotgun (WGS) entry which is preliminary data.</text>
</comment>
<dbReference type="RefSeq" id="WP_184128454.1">
    <property type="nucleotide sequence ID" value="NZ_JACHKT010000001.1"/>
</dbReference>
<dbReference type="AlphaFoldDB" id="A0A841EEN5"/>
<evidence type="ECO:0000313" key="1">
    <source>
        <dbReference type="EMBL" id="MBB6001456.1"/>
    </source>
</evidence>